<dbReference type="GO" id="GO:0001514">
    <property type="term" value="P:selenocysteine incorporation"/>
    <property type="evidence" value="ECO:0007669"/>
    <property type="project" value="TreeGrafter"/>
</dbReference>
<comment type="caution">
    <text evidence="2">The sequence shown here is derived from an EMBL/GenBank/DDBJ whole genome shotgun (WGS) entry which is preliminary data.</text>
</comment>
<dbReference type="PATRIC" id="fig|1685124.3.peg.389"/>
<dbReference type="InterPro" id="IPR050055">
    <property type="entry name" value="EF-Tu_GTPase"/>
</dbReference>
<dbReference type="Proteomes" id="UP000037237">
    <property type="component" value="Unassembled WGS sequence"/>
</dbReference>
<dbReference type="Gene3D" id="3.40.50.300">
    <property type="entry name" value="P-loop containing nucleotide triphosphate hydrolases"/>
    <property type="match status" value="1"/>
</dbReference>
<sequence>MGNLTAVVLGKQGYSNSLAKKGTSTDITLYNLEKGENTVTLIEPTRYPDRLAPLFYSCSMARKAIVVIDELNSTLGESLVMLQCCGISNGYFVLQNYISPDKIRPLVKDTVLENYNFIADDPIALKEMLLTEAATLNPAAFANIEHSLGTVPVDHAFNVKGIGAVILGIVAKGVIKIHSSMNVLPGTKTTQIRSIQKHDDNFDLSSEGDRVGLALKNIKVDDVDRGTVLTSDPTVKASRQVKAIASLVKYWTLPLKEGMVLHLGHWMQVLNSKVEAVNDEGNWRKPTLTLSLEKEIIHRPGDTAVLMYLEGGKLRVAGTIELS</sequence>
<evidence type="ECO:0000259" key="1">
    <source>
        <dbReference type="Pfam" id="PF03144"/>
    </source>
</evidence>
<dbReference type="PANTHER" id="PTHR43721">
    <property type="entry name" value="ELONGATION FACTOR TU-RELATED"/>
    <property type="match status" value="1"/>
</dbReference>
<reference evidence="2 3" key="1">
    <citation type="submission" date="2015-06" db="EMBL/GenBank/DDBJ databases">
        <title>New insights into the roles of widespread benthic archaea in carbon and nitrogen cycling.</title>
        <authorList>
            <person name="Lazar C.S."/>
            <person name="Baker B.J."/>
            <person name="Seitz K.W."/>
            <person name="Hyde A.S."/>
            <person name="Dick G.J."/>
            <person name="Hinrichs K.-U."/>
            <person name="Teske A.P."/>
        </authorList>
    </citation>
    <scope>NUCLEOTIDE SEQUENCE [LARGE SCALE GENOMIC DNA]</scope>
    <source>
        <strain evidence="2">SG8-32-1</strain>
    </source>
</reference>
<evidence type="ECO:0000313" key="2">
    <source>
        <dbReference type="EMBL" id="KON32949.1"/>
    </source>
</evidence>
<dbReference type="AlphaFoldDB" id="A0A0M0BWY5"/>
<accession>A0A0M0BWY5</accession>
<dbReference type="GO" id="GO:0003746">
    <property type="term" value="F:translation elongation factor activity"/>
    <property type="evidence" value="ECO:0007669"/>
    <property type="project" value="UniProtKB-KW"/>
</dbReference>
<dbReference type="EMBL" id="LFWU01000046">
    <property type="protein sequence ID" value="KON32949.1"/>
    <property type="molecule type" value="Genomic_DNA"/>
</dbReference>
<feature type="domain" description="Translation elongation factor EFTu-like" evidence="1">
    <location>
        <begin position="163"/>
        <end position="230"/>
    </location>
</feature>
<proteinExistence type="predicted"/>
<name>A0A0M0BWY5_9ARCH</name>
<gene>
    <name evidence="2" type="ORF">AC477_02220</name>
</gene>
<dbReference type="InterPro" id="IPR004161">
    <property type="entry name" value="EFTu-like_2"/>
</dbReference>
<dbReference type="SUPFAM" id="SSF50447">
    <property type="entry name" value="Translation proteins"/>
    <property type="match status" value="1"/>
</dbReference>
<dbReference type="InterPro" id="IPR009000">
    <property type="entry name" value="Transl_B-barrel_sf"/>
</dbReference>
<dbReference type="GO" id="GO:0005525">
    <property type="term" value="F:GTP binding"/>
    <property type="evidence" value="ECO:0007669"/>
    <property type="project" value="InterPro"/>
</dbReference>
<keyword evidence="2" id="KW-0251">Elongation factor</keyword>
<dbReference type="InterPro" id="IPR027417">
    <property type="entry name" value="P-loop_NTPase"/>
</dbReference>
<dbReference type="Gene3D" id="2.40.30.10">
    <property type="entry name" value="Translation factors"/>
    <property type="match status" value="1"/>
</dbReference>
<dbReference type="PANTHER" id="PTHR43721:SF11">
    <property type="entry name" value="SELENOCYSTEINE-SPECIFIC ELONGATION FACTOR"/>
    <property type="match status" value="1"/>
</dbReference>
<keyword evidence="2" id="KW-0648">Protein biosynthesis</keyword>
<protein>
    <submittedName>
        <fullName evidence="2">Elongation factor Tu</fullName>
    </submittedName>
</protein>
<dbReference type="Pfam" id="PF03144">
    <property type="entry name" value="GTP_EFTU_D2"/>
    <property type="match status" value="1"/>
</dbReference>
<evidence type="ECO:0000313" key="3">
    <source>
        <dbReference type="Proteomes" id="UP000037237"/>
    </source>
</evidence>
<organism evidence="2 3">
    <name type="scientific">miscellaneous Crenarchaeota group-1 archaeon SG8-32-1</name>
    <dbReference type="NCBI Taxonomy" id="1685124"/>
    <lineage>
        <taxon>Archaea</taxon>
        <taxon>Candidatus Bathyarchaeota</taxon>
        <taxon>MCG-1</taxon>
    </lineage>
</organism>